<name>T0KHN7_9SPHN</name>
<evidence type="ECO:0000313" key="2">
    <source>
        <dbReference type="EMBL" id="EQB32818.1"/>
    </source>
</evidence>
<keyword evidence="1" id="KW-0732">Signal</keyword>
<sequence>MRKLAIAVSLFAVPLIGAGAFAQDAAAPAAASATPAAPPPGPGLDLINERCGFCHTIGQVFQKRRTPADWSATVQGMADRGAEVSPEEIKTITDYLAKNYAAADGAPAGGAPGAGR</sequence>
<reference evidence="2 3" key="1">
    <citation type="journal article" date="2013" name="Genome Announc.">
        <title>Draft Genome Sequence of Sphingobium ummariense Strain RL-3, a Hexachlorocyclohexane-Degrading Bacterium.</title>
        <authorList>
            <person name="Kohli P."/>
            <person name="Dua A."/>
            <person name="Sangwan N."/>
            <person name="Oldach P."/>
            <person name="Khurana J.P."/>
            <person name="Lal R."/>
        </authorList>
    </citation>
    <scope>NUCLEOTIDE SEQUENCE [LARGE SCALE GENOMIC DNA]</scope>
    <source>
        <strain evidence="2 3">RL-3</strain>
    </source>
</reference>
<dbReference type="STRING" id="1346791.M529_07210"/>
<evidence type="ECO:0008006" key="4">
    <source>
        <dbReference type="Google" id="ProtNLM"/>
    </source>
</evidence>
<dbReference type="OrthoDB" id="9789237at2"/>
<comment type="caution">
    <text evidence="2">The sequence shown here is derived from an EMBL/GenBank/DDBJ whole genome shotgun (WGS) entry which is preliminary data.</text>
</comment>
<gene>
    <name evidence="2" type="ORF">M529_07210</name>
</gene>
<protein>
    <recommendedName>
        <fullName evidence="4">Cytochrome c domain-containing protein</fullName>
    </recommendedName>
</protein>
<dbReference type="Gene3D" id="1.10.760.10">
    <property type="entry name" value="Cytochrome c-like domain"/>
    <property type="match status" value="1"/>
</dbReference>
<dbReference type="GO" id="GO:0020037">
    <property type="term" value="F:heme binding"/>
    <property type="evidence" value="ECO:0007669"/>
    <property type="project" value="InterPro"/>
</dbReference>
<dbReference type="InterPro" id="IPR036909">
    <property type="entry name" value="Cyt_c-like_dom_sf"/>
</dbReference>
<dbReference type="RefSeq" id="WP_021317335.1">
    <property type="nucleotide sequence ID" value="NZ_AUWY01000057.1"/>
</dbReference>
<dbReference type="GO" id="GO:0009055">
    <property type="term" value="F:electron transfer activity"/>
    <property type="evidence" value="ECO:0007669"/>
    <property type="project" value="InterPro"/>
</dbReference>
<dbReference type="EMBL" id="AUWY01000057">
    <property type="protein sequence ID" value="EQB32818.1"/>
    <property type="molecule type" value="Genomic_DNA"/>
</dbReference>
<dbReference type="AlphaFoldDB" id="T0KHN7"/>
<evidence type="ECO:0000256" key="1">
    <source>
        <dbReference type="SAM" id="SignalP"/>
    </source>
</evidence>
<dbReference type="PATRIC" id="fig|1346791.3.peg.1376"/>
<dbReference type="eggNOG" id="COG1555">
    <property type="taxonomic scope" value="Bacteria"/>
</dbReference>
<accession>T0KHN7</accession>
<evidence type="ECO:0000313" key="3">
    <source>
        <dbReference type="Proteomes" id="UP000015523"/>
    </source>
</evidence>
<feature type="chain" id="PRO_5004579031" description="Cytochrome c domain-containing protein" evidence="1">
    <location>
        <begin position="23"/>
        <end position="116"/>
    </location>
</feature>
<organism evidence="2 3">
    <name type="scientific">Sphingobium ummariense RL-3</name>
    <dbReference type="NCBI Taxonomy" id="1346791"/>
    <lineage>
        <taxon>Bacteria</taxon>
        <taxon>Pseudomonadati</taxon>
        <taxon>Pseudomonadota</taxon>
        <taxon>Alphaproteobacteria</taxon>
        <taxon>Sphingomonadales</taxon>
        <taxon>Sphingomonadaceae</taxon>
        <taxon>Sphingobium</taxon>
    </lineage>
</organism>
<proteinExistence type="predicted"/>
<feature type="signal peptide" evidence="1">
    <location>
        <begin position="1"/>
        <end position="22"/>
    </location>
</feature>
<dbReference type="Proteomes" id="UP000015523">
    <property type="component" value="Unassembled WGS sequence"/>
</dbReference>
<keyword evidence="3" id="KW-1185">Reference proteome</keyword>
<dbReference type="SUPFAM" id="SSF46626">
    <property type="entry name" value="Cytochrome c"/>
    <property type="match status" value="1"/>
</dbReference>